<keyword evidence="2" id="KW-0732">Signal</keyword>
<dbReference type="Proteomes" id="UP000295620">
    <property type="component" value="Unassembled WGS sequence"/>
</dbReference>
<feature type="compositionally biased region" description="Basic residues" evidence="1">
    <location>
        <begin position="29"/>
        <end position="40"/>
    </location>
</feature>
<evidence type="ECO:0000313" key="4">
    <source>
        <dbReference type="Proteomes" id="UP000295620"/>
    </source>
</evidence>
<dbReference type="RefSeq" id="WP_133577690.1">
    <property type="nucleotide sequence ID" value="NZ_SNYC01000007.1"/>
</dbReference>
<feature type="signal peptide" evidence="2">
    <location>
        <begin position="1"/>
        <end position="19"/>
    </location>
</feature>
<name>A0A4V3D0P7_9SPHI</name>
<gene>
    <name evidence="3" type="ORF">ATK78_3870</name>
</gene>
<comment type="caution">
    <text evidence="3">The sequence shown here is derived from an EMBL/GenBank/DDBJ whole genome shotgun (WGS) entry which is preliminary data.</text>
</comment>
<evidence type="ECO:0000256" key="2">
    <source>
        <dbReference type="SAM" id="SignalP"/>
    </source>
</evidence>
<proteinExistence type="predicted"/>
<protein>
    <submittedName>
        <fullName evidence="3">Uncharacterized protein</fullName>
    </submittedName>
</protein>
<keyword evidence="4" id="KW-1185">Reference proteome</keyword>
<reference evidence="3 4" key="1">
    <citation type="submission" date="2019-03" db="EMBL/GenBank/DDBJ databases">
        <title>Genomic Encyclopedia of Archaeal and Bacterial Type Strains, Phase II (KMG-II): from individual species to whole genera.</title>
        <authorList>
            <person name="Goeker M."/>
        </authorList>
    </citation>
    <scope>NUCLEOTIDE SEQUENCE [LARGE SCALE GENOMIC DNA]</scope>
    <source>
        <strain evidence="3 4">DSM 19035</strain>
    </source>
</reference>
<dbReference type="AlphaFoldDB" id="A0A4V3D0P7"/>
<sequence length="60" mass="6480">MKKTILALAFVATTFGAFAQTPSTPQKPAVHKTKSHKKTAEKKVVPVVTTKTVEKKKSGK</sequence>
<dbReference type="EMBL" id="SNYC01000007">
    <property type="protein sequence ID" value="TDQ06858.1"/>
    <property type="molecule type" value="Genomic_DNA"/>
</dbReference>
<evidence type="ECO:0000256" key="1">
    <source>
        <dbReference type="SAM" id="MobiDB-lite"/>
    </source>
</evidence>
<organism evidence="3 4">
    <name type="scientific">Pedobacter metabolipauper</name>
    <dbReference type="NCBI Taxonomy" id="425513"/>
    <lineage>
        <taxon>Bacteria</taxon>
        <taxon>Pseudomonadati</taxon>
        <taxon>Bacteroidota</taxon>
        <taxon>Sphingobacteriia</taxon>
        <taxon>Sphingobacteriales</taxon>
        <taxon>Sphingobacteriaceae</taxon>
        <taxon>Pedobacter</taxon>
    </lineage>
</organism>
<accession>A0A4V3D0P7</accession>
<evidence type="ECO:0000313" key="3">
    <source>
        <dbReference type="EMBL" id="TDQ06858.1"/>
    </source>
</evidence>
<feature type="chain" id="PRO_5020196662" evidence="2">
    <location>
        <begin position="20"/>
        <end position="60"/>
    </location>
</feature>
<feature type="region of interest" description="Disordered" evidence="1">
    <location>
        <begin position="21"/>
        <end position="43"/>
    </location>
</feature>